<dbReference type="AlphaFoldDB" id="D7GYJ7"/>
<dbReference type="SUPFAM" id="SSF57756">
    <property type="entry name" value="Retrovirus zinc finger-like domains"/>
    <property type="match status" value="1"/>
</dbReference>
<dbReference type="GO" id="GO:0003676">
    <property type="term" value="F:nucleic acid binding"/>
    <property type="evidence" value="ECO:0007669"/>
    <property type="project" value="InterPro"/>
</dbReference>
<reference evidence="4 5" key="2">
    <citation type="journal article" date="2010" name="Nucleic Acids Res.">
        <title>BeetleBase in 2010: revisions to provide comprehensive genomic information for Tribolium castaneum.</title>
        <authorList>
            <person name="Kim H.S."/>
            <person name="Murphy T."/>
            <person name="Xia J."/>
            <person name="Caragea D."/>
            <person name="Park Y."/>
            <person name="Beeman R.W."/>
            <person name="Lorenzen M.D."/>
            <person name="Butcher S."/>
            <person name="Manak J.R."/>
            <person name="Brown S.J."/>
        </authorList>
    </citation>
    <scope>NUCLEOTIDE SEQUENCE [LARGE SCALE GENOMIC DNA]</scope>
    <source>
        <strain evidence="4 5">Georgia GA2</strain>
    </source>
</reference>
<feature type="region of interest" description="Disordered" evidence="2">
    <location>
        <begin position="219"/>
        <end position="243"/>
    </location>
</feature>
<dbReference type="STRING" id="7070.D7GYJ7"/>
<proteinExistence type="predicted"/>
<keyword evidence="1" id="KW-0863">Zinc-finger</keyword>
<evidence type="ECO:0000256" key="2">
    <source>
        <dbReference type="SAM" id="MobiDB-lite"/>
    </source>
</evidence>
<dbReference type="InterPro" id="IPR001878">
    <property type="entry name" value="Znf_CCHC"/>
</dbReference>
<dbReference type="PROSITE" id="PS50158">
    <property type="entry name" value="ZF_CCHC"/>
    <property type="match status" value="1"/>
</dbReference>
<feature type="domain" description="CCHC-type" evidence="3">
    <location>
        <begin position="177"/>
        <end position="192"/>
    </location>
</feature>
<sequence length="369" mass="41425">MAASPSSASFPDQEQAIVLLAVEGLKLIDYVKAIGGIVQPKNIIFASRIANHRICIYLKEVPLVDKIVSEHPTVLINDTVVSIRRLINPAKRIIISNVCPAVPHSVLENLIQTMGFTLASKMSCLRAGIQDDEYSHVLSFRRQIYVNPNDNIDLPPYVFLKFKNVNYKVFLSYDDVCYKCKETGHHAAECPNENPQVNDSANIQQTPLPTAILVTSVQTTPPQVTQQMHKRQLSEDNDEDNPLNLSLSSMFETDSGTSQGENIHDFKRQKTNSMESVLSDVSNLLSPARDLLDNCESYPLSFSQMVDFFNRSSREHDNAVLVQTFTSDISGLLDQLYDIFPLLLDKGIKNRCGKIRRRIKKAYGVPSRK</sequence>
<reference evidence="4 5" key="1">
    <citation type="journal article" date="2008" name="Nature">
        <title>The genome of the model beetle and pest Tribolium castaneum.</title>
        <authorList>
            <consortium name="Tribolium Genome Sequencing Consortium"/>
            <person name="Richards S."/>
            <person name="Gibbs R.A."/>
            <person name="Weinstock G.M."/>
            <person name="Brown S.J."/>
            <person name="Denell R."/>
            <person name="Beeman R.W."/>
            <person name="Gibbs R."/>
            <person name="Beeman R.W."/>
            <person name="Brown S.J."/>
            <person name="Bucher G."/>
            <person name="Friedrich M."/>
            <person name="Grimmelikhuijzen C.J."/>
            <person name="Klingler M."/>
            <person name="Lorenzen M."/>
            <person name="Richards S."/>
            <person name="Roth S."/>
            <person name="Schroder R."/>
            <person name="Tautz D."/>
            <person name="Zdobnov E.M."/>
            <person name="Muzny D."/>
            <person name="Gibbs R.A."/>
            <person name="Weinstock G.M."/>
            <person name="Attaway T."/>
            <person name="Bell S."/>
            <person name="Buhay C.J."/>
            <person name="Chandrabose M.N."/>
            <person name="Chavez D."/>
            <person name="Clerk-Blankenburg K.P."/>
            <person name="Cree A."/>
            <person name="Dao M."/>
            <person name="Davis C."/>
            <person name="Chacko J."/>
            <person name="Dinh H."/>
            <person name="Dugan-Rocha S."/>
            <person name="Fowler G."/>
            <person name="Garner T.T."/>
            <person name="Garnes J."/>
            <person name="Gnirke A."/>
            <person name="Hawes A."/>
            <person name="Hernandez J."/>
            <person name="Hines S."/>
            <person name="Holder M."/>
            <person name="Hume J."/>
            <person name="Jhangiani S.N."/>
            <person name="Joshi V."/>
            <person name="Khan Z.M."/>
            <person name="Jackson L."/>
            <person name="Kovar C."/>
            <person name="Kowis A."/>
            <person name="Lee S."/>
            <person name="Lewis L.R."/>
            <person name="Margolis J."/>
            <person name="Morgan M."/>
            <person name="Nazareth L.V."/>
            <person name="Nguyen N."/>
            <person name="Okwuonu G."/>
            <person name="Parker D."/>
            <person name="Richards S."/>
            <person name="Ruiz S.J."/>
            <person name="Santibanez J."/>
            <person name="Savard J."/>
            <person name="Scherer S.E."/>
            <person name="Schneider B."/>
            <person name="Sodergren E."/>
            <person name="Tautz D."/>
            <person name="Vattahil S."/>
            <person name="Villasana D."/>
            <person name="White C.S."/>
            <person name="Wright R."/>
            <person name="Park Y."/>
            <person name="Beeman R.W."/>
            <person name="Lord J."/>
            <person name="Oppert B."/>
            <person name="Lorenzen M."/>
            <person name="Brown S."/>
            <person name="Wang L."/>
            <person name="Savard J."/>
            <person name="Tautz D."/>
            <person name="Richards S."/>
            <person name="Weinstock G."/>
            <person name="Gibbs R.A."/>
            <person name="Liu Y."/>
            <person name="Worley K."/>
            <person name="Weinstock G."/>
            <person name="Elsik C.G."/>
            <person name="Reese J.T."/>
            <person name="Elhaik E."/>
            <person name="Landan G."/>
            <person name="Graur D."/>
            <person name="Arensburger P."/>
            <person name="Atkinson P."/>
            <person name="Beeman R.W."/>
            <person name="Beidler J."/>
            <person name="Brown S.J."/>
            <person name="Demuth J.P."/>
            <person name="Drury D.W."/>
            <person name="Du Y.Z."/>
            <person name="Fujiwara H."/>
            <person name="Lorenzen M."/>
            <person name="Maselli V."/>
            <person name="Osanai M."/>
            <person name="Park Y."/>
            <person name="Robertson H.M."/>
            <person name="Tu Z."/>
            <person name="Wang J.J."/>
            <person name="Wang S."/>
            <person name="Richards S."/>
            <person name="Song H."/>
            <person name="Zhang L."/>
            <person name="Sodergren E."/>
            <person name="Werner D."/>
            <person name="Stanke M."/>
            <person name="Morgenstern B."/>
            <person name="Solovyev V."/>
            <person name="Kosarev P."/>
            <person name="Brown G."/>
            <person name="Chen H.C."/>
            <person name="Ermolaeva O."/>
            <person name="Hlavina W."/>
            <person name="Kapustin Y."/>
            <person name="Kiryutin B."/>
            <person name="Kitts P."/>
            <person name="Maglott D."/>
            <person name="Pruitt K."/>
            <person name="Sapojnikov V."/>
            <person name="Souvorov A."/>
            <person name="Mackey A.J."/>
            <person name="Waterhouse R.M."/>
            <person name="Wyder S."/>
            <person name="Zdobnov E.M."/>
            <person name="Zdobnov E.M."/>
            <person name="Wyder S."/>
            <person name="Kriventseva E.V."/>
            <person name="Kadowaki T."/>
            <person name="Bork P."/>
            <person name="Aranda M."/>
            <person name="Bao R."/>
            <person name="Beermann A."/>
            <person name="Berns N."/>
            <person name="Bolognesi R."/>
            <person name="Bonneton F."/>
            <person name="Bopp D."/>
            <person name="Brown S.J."/>
            <person name="Bucher G."/>
            <person name="Butts T."/>
            <person name="Chaumot A."/>
            <person name="Denell R.E."/>
            <person name="Ferrier D.E."/>
            <person name="Friedrich M."/>
            <person name="Gordon C.M."/>
            <person name="Jindra M."/>
            <person name="Klingler M."/>
            <person name="Lan Q."/>
            <person name="Lattorff H.M."/>
            <person name="Laudet V."/>
            <person name="von Levetsow C."/>
            <person name="Liu Z."/>
            <person name="Lutz R."/>
            <person name="Lynch J.A."/>
            <person name="da Fonseca R.N."/>
            <person name="Posnien N."/>
            <person name="Reuter R."/>
            <person name="Roth S."/>
            <person name="Savard J."/>
            <person name="Schinko J.B."/>
            <person name="Schmitt C."/>
            <person name="Schoppmeier M."/>
            <person name="Schroder R."/>
            <person name="Shippy T.D."/>
            <person name="Simonnet F."/>
            <person name="Marques-Souza H."/>
            <person name="Tautz D."/>
            <person name="Tomoyasu Y."/>
            <person name="Trauner J."/>
            <person name="Van der Zee M."/>
            <person name="Vervoort M."/>
            <person name="Wittkopp N."/>
            <person name="Wimmer E.A."/>
            <person name="Yang X."/>
            <person name="Jones A.K."/>
            <person name="Sattelle D.B."/>
            <person name="Ebert P.R."/>
            <person name="Nelson D."/>
            <person name="Scott J.G."/>
            <person name="Beeman R.W."/>
            <person name="Muthukrishnan S."/>
            <person name="Kramer K.J."/>
            <person name="Arakane Y."/>
            <person name="Beeman R.W."/>
            <person name="Zhu Q."/>
            <person name="Hogenkamp D."/>
            <person name="Dixit R."/>
            <person name="Oppert B."/>
            <person name="Jiang H."/>
            <person name="Zou Z."/>
            <person name="Marshall J."/>
            <person name="Elpidina E."/>
            <person name="Vinokurov K."/>
            <person name="Oppert C."/>
            <person name="Zou Z."/>
            <person name="Evans J."/>
            <person name="Lu Z."/>
            <person name="Zhao P."/>
            <person name="Sumathipala N."/>
            <person name="Altincicek B."/>
            <person name="Vilcinskas A."/>
            <person name="Williams M."/>
            <person name="Hultmark D."/>
            <person name="Hetru C."/>
            <person name="Jiang H."/>
            <person name="Grimmelikhuijzen C.J."/>
            <person name="Hauser F."/>
            <person name="Cazzamali G."/>
            <person name="Williamson M."/>
            <person name="Park Y."/>
            <person name="Li B."/>
            <person name="Tanaka Y."/>
            <person name="Predel R."/>
            <person name="Neupert S."/>
            <person name="Schachtner J."/>
            <person name="Verleyen P."/>
            <person name="Raible F."/>
            <person name="Bork P."/>
            <person name="Friedrich M."/>
            <person name="Walden K.K."/>
            <person name="Robertson H.M."/>
            <person name="Angeli S."/>
            <person name="Foret S."/>
            <person name="Bucher G."/>
            <person name="Schuetz S."/>
            <person name="Maleszka R."/>
            <person name="Wimmer E.A."/>
            <person name="Beeman R.W."/>
            <person name="Lorenzen M."/>
            <person name="Tomoyasu Y."/>
            <person name="Miller S.C."/>
            <person name="Grossmann D."/>
            <person name="Bucher G."/>
        </authorList>
    </citation>
    <scope>NUCLEOTIDE SEQUENCE [LARGE SCALE GENOMIC DNA]</scope>
    <source>
        <strain evidence="4 5">Georgia GA2</strain>
    </source>
</reference>
<keyword evidence="1" id="KW-0862">Zinc</keyword>
<dbReference type="SMART" id="SM00343">
    <property type="entry name" value="ZnF_C2HC"/>
    <property type="match status" value="1"/>
</dbReference>
<dbReference type="OMA" id="DEYAIDH"/>
<keyword evidence="1" id="KW-0479">Metal-binding</keyword>
<protein>
    <recommendedName>
        <fullName evidence="3">CCHC-type domain-containing protein</fullName>
    </recommendedName>
</protein>
<dbReference type="InterPro" id="IPR036875">
    <property type="entry name" value="Znf_CCHC_sf"/>
</dbReference>
<dbReference type="PhylomeDB" id="D7GYJ7"/>
<evidence type="ECO:0000259" key="3">
    <source>
        <dbReference type="PROSITE" id="PS50158"/>
    </source>
</evidence>
<evidence type="ECO:0000313" key="5">
    <source>
        <dbReference type="Proteomes" id="UP000007266"/>
    </source>
</evidence>
<dbReference type="GO" id="GO:0008270">
    <property type="term" value="F:zinc ion binding"/>
    <property type="evidence" value="ECO:0007669"/>
    <property type="project" value="UniProtKB-KW"/>
</dbReference>
<accession>D7GYJ7</accession>
<dbReference type="InParanoid" id="D7GYJ7"/>
<dbReference type="HOGENOM" id="CLU_060179_1_0_1"/>
<dbReference type="Proteomes" id="UP000007266">
    <property type="component" value="Unassembled WGS sequence"/>
</dbReference>
<dbReference type="Gene3D" id="4.10.60.10">
    <property type="entry name" value="Zinc finger, CCHC-type"/>
    <property type="match status" value="1"/>
</dbReference>
<evidence type="ECO:0000313" key="4">
    <source>
        <dbReference type="EMBL" id="EFA13440.1"/>
    </source>
</evidence>
<evidence type="ECO:0000256" key="1">
    <source>
        <dbReference type="PROSITE-ProRule" id="PRU00047"/>
    </source>
</evidence>
<keyword evidence="5" id="KW-1185">Reference proteome</keyword>
<organism evidence="4 5">
    <name type="scientific">Tribolium castaneum</name>
    <name type="common">Red flour beetle</name>
    <dbReference type="NCBI Taxonomy" id="7070"/>
    <lineage>
        <taxon>Eukaryota</taxon>
        <taxon>Metazoa</taxon>
        <taxon>Ecdysozoa</taxon>
        <taxon>Arthropoda</taxon>
        <taxon>Hexapoda</taxon>
        <taxon>Insecta</taxon>
        <taxon>Pterygota</taxon>
        <taxon>Neoptera</taxon>
        <taxon>Endopterygota</taxon>
        <taxon>Coleoptera</taxon>
        <taxon>Polyphaga</taxon>
        <taxon>Cucujiformia</taxon>
        <taxon>Tenebrionidae</taxon>
        <taxon>Tenebrionidae incertae sedis</taxon>
        <taxon>Tribolium</taxon>
    </lineage>
</organism>
<dbReference type="Pfam" id="PF00098">
    <property type="entry name" value="zf-CCHC"/>
    <property type="match status" value="1"/>
</dbReference>
<name>D7GYJ7_TRICA</name>
<dbReference type="eggNOG" id="ENOG502S73U">
    <property type="taxonomic scope" value="Eukaryota"/>
</dbReference>
<gene>
    <name evidence="4" type="primary">GLEAN_01485</name>
    <name evidence="4" type="ORF">TcasGA2_TC001485</name>
</gene>
<dbReference type="EMBL" id="KQ971667">
    <property type="protein sequence ID" value="EFA13440.1"/>
    <property type="molecule type" value="Genomic_DNA"/>
</dbReference>